<dbReference type="GO" id="GO:0046872">
    <property type="term" value="F:metal ion binding"/>
    <property type="evidence" value="ECO:0007669"/>
    <property type="project" value="UniProtKB-KW"/>
</dbReference>
<dbReference type="AlphaFoldDB" id="A0ABC9DFW7"/>
<dbReference type="PANTHER" id="PTHR47990">
    <property type="entry name" value="2-OXOGLUTARATE (2OG) AND FE(II)-DEPENDENT OXYGENASE SUPERFAMILY PROTEIN-RELATED"/>
    <property type="match status" value="1"/>
</dbReference>
<gene>
    <name evidence="4" type="ORF">URODEC1_LOCUS84772</name>
</gene>
<evidence type="ECO:0000313" key="5">
    <source>
        <dbReference type="Proteomes" id="UP001497457"/>
    </source>
</evidence>
<dbReference type="InterPro" id="IPR050231">
    <property type="entry name" value="Iron_ascorbate_oxido_reductase"/>
</dbReference>
<evidence type="ECO:0000256" key="1">
    <source>
        <dbReference type="ARBA" id="ARBA00022801"/>
    </source>
</evidence>
<dbReference type="SUPFAM" id="SSF51197">
    <property type="entry name" value="Clavaminate synthase-like"/>
    <property type="match status" value="1"/>
</dbReference>
<evidence type="ECO:0000313" key="4">
    <source>
        <dbReference type="EMBL" id="CAL5037938.1"/>
    </source>
</evidence>
<dbReference type="InterPro" id="IPR005123">
    <property type="entry name" value="Oxoglu/Fe-dep_dioxygenase_dom"/>
</dbReference>
<dbReference type="Pfam" id="PF03171">
    <property type="entry name" value="2OG-FeII_Oxy"/>
    <property type="match status" value="1"/>
</dbReference>
<keyword evidence="2" id="KW-0479">Metal-binding</keyword>
<comment type="similarity">
    <text evidence="2">Belongs to the iron/ascorbate-dependent oxidoreductase family.</text>
</comment>
<keyword evidence="5" id="KW-1185">Reference proteome</keyword>
<evidence type="ECO:0000259" key="3">
    <source>
        <dbReference type="PROSITE" id="PS51471"/>
    </source>
</evidence>
<proteinExistence type="inferred from homology"/>
<reference evidence="4 5" key="2">
    <citation type="submission" date="2024-10" db="EMBL/GenBank/DDBJ databases">
        <authorList>
            <person name="Ryan C."/>
        </authorList>
    </citation>
    <scope>NUCLEOTIDE SEQUENCE [LARGE SCALE GENOMIC DNA]</scope>
</reference>
<keyword evidence="2" id="KW-0408">Iron</keyword>
<dbReference type="PROSITE" id="PS51471">
    <property type="entry name" value="FE2OG_OXY"/>
    <property type="match status" value="1"/>
</dbReference>
<dbReference type="InterPro" id="IPR027443">
    <property type="entry name" value="IPNS-like_sf"/>
</dbReference>
<dbReference type="InterPro" id="IPR044861">
    <property type="entry name" value="IPNS-like_FE2OG_OXY"/>
</dbReference>
<accession>A0ABC9DFW7</accession>
<dbReference type="PROSITE" id="PS00758">
    <property type="entry name" value="ARGE_DAPE_CPG2_1"/>
    <property type="match status" value="1"/>
</dbReference>
<dbReference type="InterPro" id="IPR001261">
    <property type="entry name" value="ArgE/DapE_CS"/>
</dbReference>
<dbReference type="Proteomes" id="UP001497457">
    <property type="component" value="Chromosome 33rd"/>
</dbReference>
<feature type="domain" description="Fe2OG dioxygenase" evidence="3">
    <location>
        <begin position="177"/>
        <end position="281"/>
    </location>
</feature>
<dbReference type="EMBL" id="OZ075143">
    <property type="protein sequence ID" value="CAL5037938.1"/>
    <property type="molecule type" value="Genomic_DNA"/>
</dbReference>
<reference evidence="5" key="1">
    <citation type="submission" date="2024-06" db="EMBL/GenBank/DDBJ databases">
        <authorList>
            <person name="Ryan C."/>
        </authorList>
    </citation>
    <scope>NUCLEOTIDE SEQUENCE [LARGE SCALE GENOMIC DNA]</scope>
</reference>
<dbReference type="GO" id="GO:0016491">
    <property type="term" value="F:oxidoreductase activity"/>
    <property type="evidence" value="ECO:0007669"/>
    <property type="project" value="UniProtKB-KW"/>
</dbReference>
<keyword evidence="1" id="KW-0378">Hydrolase</keyword>
<sequence>MANDNMHGSIPKIDFAGIDPAAAAGGTSDSDAARWAAVRAAVMAALCEHGCFEAIMDGLIAPELTAAVLGAGGDLETLLSLPVSTKARNTSEKPYRGYVGNIPGLPYESLAIVDPLSPDAVRAFADLMWPDTGNTGFCKSMHAYAERVAVLEAVIRRMVLESVGATAEYIEEQAKATAFKLRLTEYAAPGSDEARVVGLPAHRDTSFLAVLTQNDLDGVEVECSRGDGGSWARPALSPGGFLVFAGDTFTALTNGRVFNPLHRVVMTGDRTRYSSILFSSPKDDVVVRAIDEAVDAEHPAAYRPFEYGEYVVFCYKPEMLRHTKKLEAFAALQVDA</sequence>
<keyword evidence="2" id="KW-0560">Oxidoreductase</keyword>
<organism evidence="4 5">
    <name type="scientific">Urochloa decumbens</name>
    <dbReference type="NCBI Taxonomy" id="240449"/>
    <lineage>
        <taxon>Eukaryota</taxon>
        <taxon>Viridiplantae</taxon>
        <taxon>Streptophyta</taxon>
        <taxon>Embryophyta</taxon>
        <taxon>Tracheophyta</taxon>
        <taxon>Spermatophyta</taxon>
        <taxon>Magnoliopsida</taxon>
        <taxon>Liliopsida</taxon>
        <taxon>Poales</taxon>
        <taxon>Poaceae</taxon>
        <taxon>PACMAD clade</taxon>
        <taxon>Panicoideae</taxon>
        <taxon>Panicodae</taxon>
        <taxon>Paniceae</taxon>
        <taxon>Melinidinae</taxon>
        <taxon>Urochloa</taxon>
    </lineage>
</organism>
<protein>
    <recommendedName>
        <fullName evidence="3">Fe2OG dioxygenase domain-containing protein</fullName>
    </recommendedName>
</protein>
<dbReference type="Gene3D" id="2.60.120.330">
    <property type="entry name" value="B-lactam Antibiotic, Isopenicillin N Synthase, Chain"/>
    <property type="match status" value="1"/>
</dbReference>
<name>A0ABC9DFW7_9POAL</name>
<evidence type="ECO:0000256" key="2">
    <source>
        <dbReference type="RuleBase" id="RU003682"/>
    </source>
</evidence>